<protein>
    <submittedName>
        <fullName evidence="1">Uncharacterized protein</fullName>
    </submittedName>
</protein>
<dbReference type="InterPro" id="IPR036388">
    <property type="entry name" value="WH-like_DNA-bd_sf"/>
</dbReference>
<dbReference type="SMART" id="SM00497">
    <property type="entry name" value="IENR1"/>
    <property type="match status" value="1"/>
</dbReference>
<dbReference type="EMBL" id="CP043028">
    <property type="protein sequence ID" value="QFJ55327.1"/>
    <property type="molecule type" value="Genomic_DNA"/>
</dbReference>
<gene>
    <name evidence="1" type="ORF">FXF36_10860</name>
</gene>
<dbReference type="RefSeq" id="WP_151623990.1">
    <property type="nucleotide sequence ID" value="NZ_CP043028.1"/>
</dbReference>
<dbReference type="Gene3D" id="1.10.10.10">
    <property type="entry name" value="Winged helix-like DNA-binding domain superfamily/Winged helix DNA-binding domain"/>
    <property type="match status" value="1"/>
</dbReference>
<dbReference type="AlphaFoldDB" id="A0A5P6VRQ9"/>
<reference evidence="2" key="1">
    <citation type="submission" date="2019-08" db="EMBL/GenBank/DDBJ databases">
        <title>Complete Genome Sequence of the Polysaccharide-Degrading Rumen Bacterium Pseudobutyrivibrio xylanivorans MA3014.</title>
        <authorList>
            <person name="Palevich N."/>
            <person name="Maclean P.H."/>
            <person name="Kelly W.J."/>
            <person name="Leahy S.C."/>
            <person name="Rakonjac J."/>
            <person name="Attwood G.T."/>
        </authorList>
    </citation>
    <scope>NUCLEOTIDE SEQUENCE [LARGE SCALE GENOMIC DNA]</scope>
    <source>
        <strain evidence="2">MA3014</strain>
    </source>
</reference>
<sequence>MSEKASKPIDQLTLESEFIRTFKSAKSAGAELGINSSGIGNAIRKGTTSGGYRWRQHIEK</sequence>
<evidence type="ECO:0000313" key="2">
    <source>
        <dbReference type="Proteomes" id="UP000327030"/>
    </source>
</evidence>
<accession>A0A5P6VRQ9</accession>
<dbReference type="InterPro" id="IPR003647">
    <property type="entry name" value="Intron_nuc_1_rpt"/>
</dbReference>
<dbReference type="KEGG" id="pxv:FXF36_10860"/>
<evidence type="ECO:0000313" key="1">
    <source>
        <dbReference type="EMBL" id="QFJ55327.1"/>
    </source>
</evidence>
<organism evidence="1 2">
    <name type="scientific">Pseudobutyrivibrio xylanivorans</name>
    <dbReference type="NCBI Taxonomy" id="185007"/>
    <lineage>
        <taxon>Bacteria</taxon>
        <taxon>Bacillati</taxon>
        <taxon>Bacillota</taxon>
        <taxon>Clostridia</taxon>
        <taxon>Lachnospirales</taxon>
        <taxon>Lachnospiraceae</taxon>
        <taxon>Pseudobutyrivibrio</taxon>
    </lineage>
</organism>
<dbReference type="Proteomes" id="UP000327030">
    <property type="component" value="Chromosome 1"/>
</dbReference>
<name>A0A5P6VRQ9_PSEXY</name>
<proteinExistence type="predicted"/>